<name>A0ABS5J2D5_9BACT</name>
<accession>A0ABS5J2D5</accession>
<keyword evidence="2" id="KW-0732">Signal</keyword>
<dbReference type="PROSITE" id="PS52016">
    <property type="entry name" value="TONB_DEPENDENT_REC_3"/>
    <property type="match status" value="1"/>
</dbReference>
<keyword evidence="1" id="KW-0812">Transmembrane</keyword>
<keyword evidence="1" id="KW-0998">Cell outer membrane</keyword>
<dbReference type="RefSeq" id="WP_211974399.1">
    <property type="nucleotide sequence ID" value="NZ_CBFHAM010000011.1"/>
</dbReference>
<keyword evidence="1" id="KW-1134">Transmembrane beta strand</keyword>
<evidence type="ECO:0000259" key="3">
    <source>
        <dbReference type="Pfam" id="PF07715"/>
    </source>
</evidence>
<gene>
    <name evidence="4" type="ORF">KE626_18445</name>
</gene>
<feature type="domain" description="TonB-dependent receptor plug" evidence="3">
    <location>
        <begin position="62"/>
        <end position="157"/>
    </location>
</feature>
<feature type="signal peptide" evidence="2">
    <location>
        <begin position="1"/>
        <end position="28"/>
    </location>
</feature>
<dbReference type="Pfam" id="PF07715">
    <property type="entry name" value="Plug"/>
    <property type="match status" value="1"/>
</dbReference>
<organism evidence="4 5">
    <name type="scientific">Chitinophaga hostae</name>
    <dbReference type="NCBI Taxonomy" id="2831022"/>
    <lineage>
        <taxon>Bacteria</taxon>
        <taxon>Pseudomonadati</taxon>
        <taxon>Bacteroidota</taxon>
        <taxon>Chitinophagia</taxon>
        <taxon>Chitinophagales</taxon>
        <taxon>Chitinophagaceae</taxon>
        <taxon>Chitinophaga</taxon>
    </lineage>
</organism>
<dbReference type="EMBL" id="JAGTXB010000008">
    <property type="protein sequence ID" value="MBS0029310.1"/>
    <property type="molecule type" value="Genomic_DNA"/>
</dbReference>
<evidence type="ECO:0000256" key="1">
    <source>
        <dbReference type="PROSITE-ProRule" id="PRU01360"/>
    </source>
</evidence>
<feature type="chain" id="PRO_5046189281" evidence="2">
    <location>
        <begin position="29"/>
        <end position="931"/>
    </location>
</feature>
<dbReference type="InterPro" id="IPR023996">
    <property type="entry name" value="TonB-dep_OMP_SusC/RagA"/>
</dbReference>
<dbReference type="Gene3D" id="2.170.130.10">
    <property type="entry name" value="TonB-dependent receptor, plug domain"/>
    <property type="match status" value="1"/>
</dbReference>
<dbReference type="InterPro" id="IPR039426">
    <property type="entry name" value="TonB-dep_rcpt-like"/>
</dbReference>
<reference evidence="4 5" key="1">
    <citation type="submission" date="2021-04" db="EMBL/GenBank/DDBJ databases">
        <title>Chitinophaga sp. nov., isolated from the rhizosphere soil.</title>
        <authorList>
            <person name="He S."/>
        </authorList>
    </citation>
    <scope>NUCLEOTIDE SEQUENCE [LARGE SCALE GENOMIC DNA]</scope>
    <source>
        <strain evidence="4 5">2R12</strain>
    </source>
</reference>
<comment type="subcellular location">
    <subcellularLocation>
        <location evidence="1">Cell outer membrane</location>
        <topology evidence="1">Multi-pass membrane protein</topology>
    </subcellularLocation>
</comment>
<protein>
    <submittedName>
        <fullName evidence="4">TonB-dependent receptor</fullName>
    </submittedName>
</protein>
<comment type="similarity">
    <text evidence="1">Belongs to the TonB-dependent receptor family.</text>
</comment>
<keyword evidence="4" id="KW-0675">Receptor</keyword>
<dbReference type="InterPro" id="IPR012910">
    <property type="entry name" value="Plug_dom"/>
</dbReference>
<dbReference type="NCBIfam" id="TIGR04056">
    <property type="entry name" value="OMP_RagA_SusC"/>
    <property type="match status" value="1"/>
</dbReference>
<proteinExistence type="inferred from homology"/>
<sequence>MNRIYKIKRTALLTATGTLFTLATIAQSATDSVPAAADTSRRVPVAYGSQPWWKVTGAYGGVNGSVLRKSAAATLSNGLYGRIPGLTVMQGNGEPGYDAPSMSIRGLSSYRGTGILTFVDGFESPFDQLAADEIESITALKDAAATAMYGIRGANGVLLITTKRGTAGKPKISFRVQTGFQRPQRLPEFLGSYDYATLYNEALRNEDKTEKYSPADLAAYKSGSDKYFHPDVNWYDEVLKKSAPMSEYNLNLTGGNSNATYFVSLNVLKNTGLYKNTDSKREESSNANFLRYNFRSNVDIKVTKRLSTSLDLAGRVEDRSYPGAGAAEIWSNMMLIPPNAFPVRNPDNSYGGTSVYRSNPVGLVLGRGVSTTHARSLQATMRLSYELDQIAPGLKAGAAVSFNNWFQGNDDKTKQFAVFQLLKNPAGATVYNKFGDNTTIVENDGVNDQWRRTNTQYTLTYNRSFGEHSVDALLLYNQDVYTISGNNVPYAHQGTAGRLTYAYKRKYIGEFSFGYNGSENFPKGKRFGFFPALSAGWILSEEHFLQQVQWVSFLKLRASYGLVGNDQVGGRRFPYQQYYSGGGGYYFGTDNHYAGGMDEGSLANPAITWEKDRRANFGIDASLLHNRVTFTLDLFDEKRRDILAERYGAIPGYVGVGLPAENVGSVSNRGFELQLGYQSEVKHGFSYFVSGSAAFARNKILYMAEARQPYAYLNRTGQRIGQPFGLQAIGFFKDEADINASPQQIFAPVKPGDIKYKDQNGDHIIDIYDEVAIGKPVLPEWTFGLHLGLQYKGFDLDAFFQGVANRSIMLSGPLVWAFVNDAKAAPIAMGRWTPETAATATYPRLTTTANDNNYRSADFWQRNGSFVKLRNIELGYTFPVSLLSRIRLKQLRIYVNAVNVFSLDHIHFADPETLSGYPAMRSMNAGVRVQL</sequence>
<comment type="caution">
    <text evidence="4">The sequence shown here is derived from an EMBL/GenBank/DDBJ whole genome shotgun (WGS) entry which is preliminary data.</text>
</comment>
<evidence type="ECO:0000256" key="2">
    <source>
        <dbReference type="SAM" id="SignalP"/>
    </source>
</evidence>
<dbReference type="Proteomes" id="UP000676386">
    <property type="component" value="Unassembled WGS sequence"/>
</dbReference>
<evidence type="ECO:0000313" key="5">
    <source>
        <dbReference type="Proteomes" id="UP000676386"/>
    </source>
</evidence>
<evidence type="ECO:0000313" key="4">
    <source>
        <dbReference type="EMBL" id="MBS0029310.1"/>
    </source>
</evidence>
<keyword evidence="5" id="KW-1185">Reference proteome</keyword>
<keyword evidence="1" id="KW-0813">Transport</keyword>
<keyword evidence="1" id="KW-0472">Membrane</keyword>
<dbReference type="SUPFAM" id="SSF56935">
    <property type="entry name" value="Porins"/>
    <property type="match status" value="1"/>
</dbReference>
<dbReference type="NCBIfam" id="TIGR04057">
    <property type="entry name" value="SusC_RagA_signa"/>
    <property type="match status" value="1"/>
</dbReference>
<dbReference type="InterPro" id="IPR023997">
    <property type="entry name" value="TonB-dep_OMP_SusC/RagA_CS"/>
</dbReference>
<dbReference type="InterPro" id="IPR037066">
    <property type="entry name" value="Plug_dom_sf"/>
</dbReference>